<dbReference type="OrthoDB" id="3202243at2759"/>
<name>A0A0C9WEA9_9AGAM</name>
<dbReference type="Proteomes" id="UP000053820">
    <property type="component" value="Unassembled WGS sequence"/>
</dbReference>
<feature type="domain" description="MYND-type" evidence="5">
    <location>
        <begin position="390"/>
        <end position="430"/>
    </location>
</feature>
<dbReference type="AlphaFoldDB" id="A0A0C9WEA9"/>
<evidence type="ECO:0000256" key="2">
    <source>
        <dbReference type="ARBA" id="ARBA00022771"/>
    </source>
</evidence>
<organism evidence="6 7">
    <name type="scientific">Hydnomerulius pinastri MD-312</name>
    <dbReference type="NCBI Taxonomy" id="994086"/>
    <lineage>
        <taxon>Eukaryota</taxon>
        <taxon>Fungi</taxon>
        <taxon>Dikarya</taxon>
        <taxon>Basidiomycota</taxon>
        <taxon>Agaricomycotina</taxon>
        <taxon>Agaricomycetes</taxon>
        <taxon>Agaricomycetidae</taxon>
        <taxon>Boletales</taxon>
        <taxon>Boletales incertae sedis</taxon>
        <taxon>Leucogyrophana</taxon>
    </lineage>
</organism>
<dbReference type="InterPro" id="IPR002893">
    <property type="entry name" value="Znf_MYND"/>
</dbReference>
<keyword evidence="3" id="KW-0862">Zinc</keyword>
<evidence type="ECO:0000313" key="7">
    <source>
        <dbReference type="Proteomes" id="UP000053820"/>
    </source>
</evidence>
<dbReference type="Gene3D" id="6.10.140.2220">
    <property type="match status" value="1"/>
</dbReference>
<gene>
    <name evidence="6" type="ORF">HYDPIDRAFT_168239</name>
</gene>
<evidence type="ECO:0000256" key="1">
    <source>
        <dbReference type="ARBA" id="ARBA00022723"/>
    </source>
</evidence>
<protein>
    <recommendedName>
        <fullName evidence="5">MYND-type domain-containing protein</fullName>
    </recommendedName>
</protein>
<evidence type="ECO:0000313" key="6">
    <source>
        <dbReference type="EMBL" id="KIJ63781.1"/>
    </source>
</evidence>
<accession>A0A0C9WEA9</accession>
<evidence type="ECO:0000256" key="4">
    <source>
        <dbReference type="PROSITE-ProRule" id="PRU00134"/>
    </source>
</evidence>
<keyword evidence="1" id="KW-0479">Metal-binding</keyword>
<proteinExistence type="predicted"/>
<keyword evidence="7" id="KW-1185">Reference proteome</keyword>
<dbReference type="PROSITE" id="PS50865">
    <property type="entry name" value="ZF_MYND_2"/>
    <property type="match status" value="1"/>
</dbReference>
<dbReference type="HOGENOM" id="CLU_024008_0_0_1"/>
<evidence type="ECO:0000259" key="5">
    <source>
        <dbReference type="PROSITE" id="PS50865"/>
    </source>
</evidence>
<evidence type="ECO:0000256" key="3">
    <source>
        <dbReference type="ARBA" id="ARBA00022833"/>
    </source>
</evidence>
<reference evidence="6 7" key="1">
    <citation type="submission" date="2014-04" db="EMBL/GenBank/DDBJ databases">
        <title>Evolutionary Origins and Diversification of the Mycorrhizal Mutualists.</title>
        <authorList>
            <consortium name="DOE Joint Genome Institute"/>
            <consortium name="Mycorrhizal Genomics Consortium"/>
            <person name="Kohler A."/>
            <person name="Kuo A."/>
            <person name="Nagy L.G."/>
            <person name="Floudas D."/>
            <person name="Copeland A."/>
            <person name="Barry K.W."/>
            <person name="Cichocki N."/>
            <person name="Veneault-Fourrey C."/>
            <person name="LaButti K."/>
            <person name="Lindquist E.A."/>
            <person name="Lipzen A."/>
            <person name="Lundell T."/>
            <person name="Morin E."/>
            <person name="Murat C."/>
            <person name="Riley R."/>
            <person name="Ohm R."/>
            <person name="Sun H."/>
            <person name="Tunlid A."/>
            <person name="Henrissat B."/>
            <person name="Grigoriev I.V."/>
            <person name="Hibbett D.S."/>
            <person name="Martin F."/>
        </authorList>
    </citation>
    <scope>NUCLEOTIDE SEQUENCE [LARGE SCALE GENOMIC DNA]</scope>
    <source>
        <strain evidence="6 7">MD-312</strain>
    </source>
</reference>
<keyword evidence="2 4" id="KW-0863">Zinc-finger</keyword>
<dbReference type="GO" id="GO:0008270">
    <property type="term" value="F:zinc ion binding"/>
    <property type="evidence" value="ECO:0007669"/>
    <property type="project" value="UniProtKB-KW"/>
</dbReference>
<dbReference type="EMBL" id="KN839849">
    <property type="protein sequence ID" value="KIJ63781.1"/>
    <property type="molecule type" value="Genomic_DNA"/>
</dbReference>
<dbReference type="SUPFAM" id="SSF144232">
    <property type="entry name" value="HIT/MYND zinc finger-like"/>
    <property type="match status" value="1"/>
</dbReference>
<dbReference type="Pfam" id="PF01753">
    <property type="entry name" value="zf-MYND"/>
    <property type="match status" value="1"/>
</dbReference>
<sequence>MLAKWSLSGIVAFYSSTLGSPLPLLDSIITDAMMSHWNQLFPWLSFLIYKVIMKPAPAAGTLEGYSLTKMETLRLVGELFGALCQYSASARQLVRSTPEVRRTLMQLWTVSVDTHFLHGSAPWDEGAMDIMRTTIAAAVIEILSGTDISPFIEDAGGVTPFVLTALKLIRMTTAALKKLPTSPSSLRRADQSPYLVMLAGGISHTARLLIVSSHDNVEIRQAFLDGGSIPTVIDALGQLQARLLLPLGDNIDRRPQRGLPLKRQMLNFGYGYLLLLLEESEDAPALVGEMINARILDTIVTTMTPRYDTEPDEGDINFLRILPQFLMYRSVLTAMNQSIRRIVGRGIRVRDSPDVKLRKEWSHVETVVTRYSRLEEQEDLDPFYDYSCGSPFCTRDDDPPLYRCKACRVICYCSKKCQRADWRASHRSSCEAFGATVGLYGTRALRKSLPLIAAIEREEWKIHEISLMQLVIRAKMNFPNCRDRLVVELDLVCPLDEYMVNFPNNPIWQKFFISIEAAERRGQHGFIITVAKIPQQFHKITTILSPDHALKIHRKALGID</sequence>